<gene>
    <name evidence="2" type="ORF">GCK32_011620</name>
</gene>
<dbReference type="Proteomes" id="UP001331761">
    <property type="component" value="Unassembled WGS sequence"/>
</dbReference>
<name>A0AAN8ICC3_TRICO</name>
<evidence type="ECO:0000256" key="1">
    <source>
        <dbReference type="SAM" id="SignalP"/>
    </source>
</evidence>
<keyword evidence="1" id="KW-0732">Signal</keyword>
<comment type="caution">
    <text evidence="2">The sequence shown here is derived from an EMBL/GenBank/DDBJ whole genome shotgun (WGS) entry which is preliminary data.</text>
</comment>
<evidence type="ECO:0000313" key="3">
    <source>
        <dbReference type="Proteomes" id="UP001331761"/>
    </source>
</evidence>
<evidence type="ECO:0000313" key="2">
    <source>
        <dbReference type="EMBL" id="KAK5969104.1"/>
    </source>
</evidence>
<organism evidence="2 3">
    <name type="scientific">Trichostrongylus colubriformis</name>
    <name type="common">Black scour worm</name>
    <dbReference type="NCBI Taxonomy" id="6319"/>
    <lineage>
        <taxon>Eukaryota</taxon>
        <taxon>Metazoa</taxon>
        <taxon>Ecdysozoa</taxon>
        <taxon>Nematoda</taxon>
        <taxon>Chromadorea</taxon>
        <taxon>Rhabditida</taxon>
        <taxon>Rhabditina</taxon>
        <taxon>Rhabditomorpha</taxon>
        <taxon>Strongyloidea</taxon>
        <taxon>Trichostrongylidae</taxon>
        <taxon>Trichostrongylus</taxon>
    </lineage>
</organism>
<sequence length="74" mass="7569">MKAEVLLMLAILISSASAQWGWGGPMGGIFSGGSFGGLGGPYGAYSGIWGGNGLYGGGGPWGGFGPLFYSRRWY</sequence>
<dbReference type="EMBL" id="WIXE01020598">
    <property type="protein sequence ID" value="KAK5969104.1"/>
    <property type="molecule type" value="Genomic_DNA"/>
</dbReference>
<feature type="signal peptide" evidence="1">
    <location>
        <begin position="1"/>
        <end position="18"/>
    </location>
</feature>
<protein>
    <submittedName>
        <fullName evidence="2">Sulfur globule protein CV3 family protein</fullName>
    </submittedName>
</protein>
<accession>A0AAN8ICC3</accession>
<feature type="chain" id="PRO_5042954454" evidence="1">
    <location>
        <begin position="19"/>
        <end position="74"/>
    </location>
</feature>
<proteinExistence type="predicted"/>
<dbReference type="AlphaFoldDB" id="A0AAN8ICC3"/>
<reference evidence="2 3" key="1">
    <citation type="submission" date="2019-10" db="EMBL/GenBank/DDBJ databases">
        <title>Assembly and Annotation for the nematode Trichostrongylus colubriformis.</title>
        <authorList>
            <person name="Martin J."/>
        </authorList>
    </citation>
    <scope>NUCLEOTIDE SEQUENCE [LARGE SCALE GENOMIC DNA]</scope>
    <source>
        <strain evidence="2">G859</strain>
        <tissue evidence="2">Whole worm</tissue>
    </source>
</reference>
<keyword evidence="3" id="KW-1185">Reference proteome</keyword>